<feature type="region of interest" description="Disordered" evidence="1">
    <location>
        <begin position="1"/>
        <end position="24"/>
    </location>
</feature>
<keyword evidence="3" id="KW-1185">Reference proteome</keyword>
<protein>
    <submittedName>
        <fullName evidence="2">Uncharacterized protein</fullName>
    </submittedName>
</protein>
<organism evidence="2 3">
    <name type="scientific">Tribonema minus</name>
    <dbReference type="NCBI Taxonomy" id="303371"/>
    <lineage>
        <taxon>Eukaryota</taxon>
        <taxon>Sar</taxon>
        <taxon>Stramenopiles</taxon>
        <taxon>Ochrophyta</taxon>
        <taxon>PX clade</taxon>
        <taxon>Xanthophyceae</taxon>
        <taxon>Tribonematales</taxon>
        <taxon>Tribonemataceae</taxon>
        <taxon>Tribonema</taxon>
    </lineage>
</organism>
<evidence type="ECO:0000256" key="1">
    <source>
        <dbReference type="SAM" id="MobiDB-lite"/>
    </source>
</evidence>
<dbReference type="Proteomes" id="UP000664859">
    <property type="component" value="Unassembled WGS sequence"/>
</dbReference>
<gene>
    <name evidence="2" type="ORF">JKP88DRAFT_273001</name>
</gene>
<dbReference type="AlphaFoldDB" id="A0A835YWM6"/>
<proteinExistence type="predicted"/>
<reference evidence="2" key="1">
    <citation type="submission" date="2021-02" db="EMBL/GenBank/DDBJ databases">
        <title>First Annotated Genome of the Yellow-green Alga Tribonema minus.</title>
        <authorList>
            <person name="Mahan K.M."/>
        </authorList>
    </citation>
    <scope>NUCLEOTIDE SEQUENCE</scope>
    <source>
        <strain evidence="2">UTEX B ZZ1240</strain>
    </source>
</reference>
<comment type="caution">
    <text evidence="2">The sequence shown here is derived from an EMBL/GenBank/DDBJ whole genome shotgun (WGS) entry which is preliminary data.</text>
</comment>
<evidence type="ECO:0000313" key="3">
    <source>
        <dbReference type="Proteomes" id="UP000664859"/>
    </source>
</evidence>
<dbReference type="EMBL" id="JAFCMP010000223">
    <property type="protein sequence ID" value="KAG5183032.1"/>
    <property type="molecule type" value="Genomic_DNA"/>
</dbReference>
<name>A0A835YWM6_9STRA</name>
<evidence type="ECO:0000313" key="2">
    <source>
        <dbReference type="EMBL" id="KAG5183032.1"/>
    </source>
</evidence>
<accession>A0A835YWM6</accession>
<sequence length="611" mass="64920">MDSDSGDEETKGGAGPAEHAERSEVKRLMKEIGDQAEAALATKEQDTSGAAALRKWAGLSKAALDAYAPAAGREALDALPIVPGRQPGPTAWPAEVPTADQFPEGCKEIAIAIVAARHLAYSEACLACADDAQDVEEARQVAREVADLVARNTTPAERSQEIRRLRRWRRATAAYAIGAPRAMETWPHPERVGNAAAREQTRMLQLGVHAADSKRMRAAIKTGIVRFLWKKHNRVASTCDGICSPFRERELSSALDKLEGRPVVTQQDMYTRAIPTVPPPLMYTYTYDAQSKCFVRDGHRETAGGSTAPKRMAGTPHELAAQHGLPADLWEALREGEARAVHSPGPGASVAVVDRLRLEYVDGSRFASPAFHHRALRDCVPFGRGNGPYTGTMLSSDGSAALSSADIGDWTVQPDCGVVQFFDKNCVAVRTDMTGDGCDELAVRPLFGESEDCWFPRGSGPLVTFWKYVGGKGCAPTPVAGIVGLEFTGPLVRLRAGAASAALNSGQAVVALTASCSATAGARGRAAGEGRDCAGAAMALFSTPTDAQPCAVSGSRCFWIPRGDSMACGLLQAAFTGLVPGRTYYLGAEIDWASDDAFEIGLAGASFTWLR</sequence>